<gene>
    <name evidence="2" type="ORF">CQW23_35570</name>
</gene>
<protein>
    <submittedName>
        <fullName evidence="2">Uncharacterized protein</fullName>
    </submittedName>
</protein>
<keyword evidence="3" id="KW-1185">Reference proteome</keyword>
<evidence type="ECO:0000313" key="2">
    <source>
        <dbReference type="EMBL" id="PHT24757.1"/>
    </source>
</evidence>
<dbReference type="Proteomes" id="UP000224567">
    <property type="component" value="Unassembled WGS sequence"/>
</dbReference>
<dbReference type="EMBL" id="MLFT02006644">
    <property type="protein sequence ID" value="PHT24757.1"/>
    <property type="molecule type" value="Genomic_DNA"/>
</dbReference>
<dbReference type="PANTHER" id="PTHR48302">
    <property type="entry name" value="ULP1 PROTEASE FAMILY, C-TERMINAL CATALYTIC DOMAIN CONTAINING PROTEIN"/>
    <property type="match status" value="1"/>
</dbReference>
<evidence type="ECO:0000313" key="3">
    <source>
        <dbReference type="Proteomes" id="UP000224567"/>
    </source>
</evidence>
<feature type="compositionally biased region" description="Acidic residues" evidence="1">
    <location>
        <begin position="91"/>
        <end position="102"/>
    </location>
</feature>
<organism evidence="2 3">
    <name type="scientific">Capsicum baccatum</name>
    <name type="common">Peruvian pepper</name>
    <dbReference type="NCBI Taxonomy" id="33114"/>
    <lineage>
        <taxon>Eukaryota</taxon>
        <taxon>Viridiplantae</taxon>
        <taxon>Streptophyta</taxon>
        <taxon>Embryophyta</taxon>
        <taxon>Tracheophyta</taxon>
        <taxon>Spermatophyta</taxon>
        <taxon>Magnoliopsida</taxon>
        <taxon>eudicotyledons</taxon>
        <taxon>Gunneridae</taxon>
        <taxon>Pentapetalae</taxon>
        <taxon>asterids</taxon>
        <taxon>lamiids</taxon>
        <taxon>Solanales</taxon>
        <taxon>Solanaceae</taxon>
        <taxon>Solanoideae</taxon>
        <taxon>Capsiceae</taxon>
        <taxon>Capsicum</taxon>
    </lineage>
</organism>
<reference evidence="3" key="2">
    <citation type="journal article" date="2017" name="J. Anim. Genet.">
        <title>Multiple reference genome sequences of hot pepper reveal the massive evolution of plant disease resistance genes by retroduplication.</title>
        <authorList>
            <person name="Kim S."/>
            <person name="Park J."/>
            <person name="Yeom S.-I."/>
            <person name="Kim Y.-M."/>
            <person name="Seo E."/>
            <person name="Kim K.-T."/>
            <person name="Kim M.-S."/>
            <person name="Lee J.M."/>
            <person name="Cheong K."/>
            <person name="Shin H.-S."/>
            <person name="Kim S.-B."/>
            <person name="Han K."/>
            <person name="Lee J."/>
            <person name="Park M."/>
            <person name="Lee H.-A."/>
            <person name="Lee H.-Y."/>
            <person name="Lee Y."/>
            <person name="Oh S."/>
            <person name="Lee J.H."/>
            <person name="Choi E."/>
            <person name="Choi E."/>
            <person name="Lee S.E."/>
            <person name="Jeon J."/>
            <person name="Kim H."/>
            <person name="Choi G."/>
            <person name="Song H."/>
            <person name="Lee J."/>
            <person name="Lee S.-C."/>
            <person name="Kwon J.-K."/>
            <person name="Lee H.-Y."/>
            <person name="Koo N."/>
            <person name="Hong Y."/>
            <person name="Kim R.W."/>
            <person name="Kang W.-H."/>
            <person name="Huh J.H."/>
            <person name="Kang B.-C."/>
            <person name="Yang T.-J."/>
            <person name="Lee Y.-H."/>
            <person name="Bennetzen J.L."/>
            <person name="Choi D."/>
        </authorList>
    </citation>
    <scope>NUCLEOTIDE SEQUENCE [LARGE SCALE GENOMIC DNA]</scope>
    <source>
        <strain evidence="3">cv. PBC81</strain>
    </source>
</reference>
<evidence type="ECO:0000256" key="1">
    <source>
        <dbReference type="SAM" id="MobiDB-lite"/>
    </source>
</evidence>
<proteinExistence type="predicted"/>
<dbReference type="AlphaFoldDB" id="A0A2G2UVP0"/>
<reference evidence="2 3" key="1">
    <citation type="journal article" date="2017" name="Genome Biol.">
        <title>New reference genome sequences of hot pepper reveal the massive evolution of plant disease-resistance genes by retroduplication.</title>
        <authorList>
            <person name="Kim S."/>
            <person name="Park J."/>
            <person name="Yeom S.I."/>
            <person name="Kim Y.M."/>
            <person name="Seo E."/>
            <person name="Kim K.T."/>
            <person name="Kim M.S."/>
            <person name="Lee J.M."/>
            <person name="Cheong K."/>
            <person name="Shin H.S."/>
            <person name="Kim S.B."/>
            <person name="Han K."/>
            <person name="Lee J."/>
            <person name="Park M."/>
            <person name="Lee H.A."/>
            <person name="Lee H.Y."/>
            <person name="Lee Y."/>
            <person name="Oh S."/>
            <person name="Lee J.H."/>
            <person name="Choi E."/>
            <person name="Choi E."/>
            <person name="Lee S.E."/>
            <person name="Jeon J."/>
            <person name="Kim H."/>
            <person name="Choi G."/>
            <person name="Song H."/>
            <person name="Lee J."/>
            <person name="Lee S.C."/>
            <person name="Kwon J.K."/>
            <person name="Lee H.Y."/>
            <person name="Koo N."/>
            <person name="Hong Y."/>
            <person name="Kim R.W."/>
            <person name="Kang W.H."/>
            <person name="Huh J.H."/>
            <person name="Kang B.C."/>
            <person name="Yang T.J."/>
            <person name="Lee Y.H."/>
            <person name="Bennetzen J.L."/>
            <person name="Choi D."/>
        </authorList>
    </citation>
    <scope>NUCLEOTIDE SEQUENCE [LARGE SCALE GENOMIC DNA]</scope>
    <source>
        <strain evidence="3">cv. PBC81</strain>
    </source>
</reference>
<dbReference type="OrthoDB" id="1194650at2759"/>
<dbReference type="PANTHER" id="PTHR48302:SF2">
    <property type="entry name" value="DUF1985 DOMAIN-CONTAINING PROTEIN"/>
    <property type="match status" value="1"/>
</dbReference>
<comment type="caution">
    <text evidence="2">The sequence shown here is derived from an EMBL/GenBank/DDBJ whole genome shotgun (WGS) entry which is preliminary data.</text>
</comment>
<accession>A0A2G2UVP0</accession>
<sequence length="102" mass="11921">MPLAIQIWLYEYCSDVPRTVSSKVHSQISRLLNWKTNFIFPRYETLMESLFNDVNDKVVFKNIEPTRKEISSFQIPEKVVPRGGSHKEAFVDSDDDFQDPPL</sequence>
<feature type="region of interest" description="Disordered" evidence="1">
    <location>
        <begin position="81"/>
        <end position="102"/>
    </location>
</feature>
<name>A0A2G2UVP0_CAPBA</name>